<name>A0A0L0CFI9_LUCCU</name>
<evidence type="ECO:0000313" key="1">
    <source>
        <dbReference type="EMBL" id="KNC31006.1"/>
    </source>
</evidence>
<gene>
    <name evidence="1" type="ORF">FF38_10517</name>
</gene>
<sequence>MIKNAFWTHDYTTGITSLLIFLKASNLENQQFLQLIQQRVGYESKSGLELAKIFQDQEANTFKIQDQTIGKETSLQYSLNKLVSEMSVEAISKRTIAEDLNNK</sequence>
<protein>
    <submittedName>
        <fullName evidence="1">Uncharacterized protein</fullName>
    </submittedName>
</protein>
<dbReference type="EMBL" id="JRES01000464">
    <property type="protein sequence ID" value="KNC31006.1"/>
    <property type="molecule type" value="Genomic_DNA"/>
</dbReference>
<feature type="non-terminal residue" evidence="1">
    <location>
        <position position="103"/>
    </location>
</feature>
<dbReference type="InterPro" id="IPR027267">
    <property type="entry name" value="AH/BAR_dom_sf"/>
</dbReference>
<reference evidence="1 2" key="1">
    <citation type="journal article" date="2015" name="Nat. Commun.">
        <title>Lucilia cuprina genome unlocks parasitic fly biology to underpin future interventions.</title>
        <authorList>
            <person name="Anstead C.A."/>
            <person name="Korhonen P.K."/>
            <person name="Young N.D."/>
            <person name="Hall R.S."/>
            <person name="Jex A.R."/>
            <person name="Murali S.C."/>
            <person name="Hughes D.S."/>
            <person name="Lee S.F."/>
            <person name="Perry T."/>
            <person name="Stroehlein A.J."/>
            <person name="Ansell B.R."/>
            <person name="Breugelmans B."/>
            <person name="Hofmann A."/>
            <person name="Qu J."/>
            <person name="Dugan S."/>
            <person name="Lee S.L."/>
            <person name="Chao H."/>
            <person name="Dinh H."/>
            <person name="Han Y."/>
            <person name="Doddapaneni H.V."/>
            <person name="Worley K.C."/>
            <person name="Muzny D.M."/>
            <person name="Ioannidis P."/>
            <person name="Waterhouse R.M."/>
            <person name="Zdobnov E.M."/>
            <person name="James P.J."/>
            <person name="Bagnall N.H."/>
            <person name="Kotze A.C."/>
            <person name="Gibbs R.A."/>
            <person name="Richards S."/>
            <person name="Batterham P."/>
            <person name="Gasser R.B."/>
        </authorList>
    </citation>
    <scope>NUCLEOTIDE SEQUENCE [LARGE SCALE GENOMIC DNA]</scope>
    <source>
        <strain evidence="1 2">LS</strain>
        <tissue evidence="1">Full body</tissue>
    </source>
</reference>
<proteinExistence type="predicted"/>
<dbReference type="AlphaFoldDB" id="A0A0L0CFI9"/>
<organism evidence="1 2">
    <name type="scientific">Lucilia cuprina</name>
    <name type="common">Green bottle fly</name>
    <name type="synonym">Australian sheep blowfly</name>
    <dbReference type="NCBI Taxonomy" id="7375"/>
    <lineage>
        <taxon>Eukaryota</taxon>
        <taxon>Metazoa</taxon>
        <taxon>Ecdysozoa</taxon>
        <taxon>Arthropoda</taxon>
        <taxon>Hexapoda</taxon>
        <taxon>Insecta</taxon>
        <taxon>Pterygota</taxon>
        <taxon>Neoptera</taxon>
        <taxon>Endopterygota</taxon>
        <taxon>Diptera</taxon>
        <taxon>Brachycera</taxon>
        <taxon>Muscomorpha</taxon>
        <taxon>Oestroidea</taxon>
        <taxon>Calliphoridae</taxon>
        <taxon>Luciliinae</taxon>
        <taxon>Lucilia</taxon>
    </lineage>
</organism>
<evidence type="ECO:0000313" key="2">
    <source>
        <dbReference type="Proteomes" id="UP000037069"/>
    </source>
</evidence>
<accession>A0A0L0CFI9</accession>
<keyword evidence="2" id="KW-1185">Reference proteome</keyword>
<comment type="caution">
    <text evidence="1">The sequence shown here is derived from an EMBL/GenBank/DDBJ whole genome shotgun (WGS) entry which is preliminary data.</text>
</comment>
<dbReference type="Gene3D" id="1.20.1270.60">
    <property type="entry name" value="Arfaptin homology (AH) domain/BAR domain"/>
    <property type="match status" value="1"/>
</dbReference>
<dbReference type="Proteomes" id="UP000037069">
    <property type="component" value="Unassembled WGS sequence"/>
</dbReference>